<dbReference type="Proteomes" id="UP000565576">
    <property type="component" value="Unassembled WGS sequence"/>
</dbReference>
<dbReference type="SUPFAM" id="SSF53474">
    <property type="entry name" value="alpha/beta-Hydrolases"/>
    <property type="match status" value="1"/>
</dbReference>
<dbReference type="AlphaFoldDB" id="A0A7X0IPL0"/>
<dbReference type="GO" id="GO:0004806">
    <property type="term" value="F:triacylglycerol lipase activity"/>
    <property type="evidence" value="ECO:0007669"/>
    <property type="project" value="UniProtKB-EC"/>
</dbReference>
<sequence length="316" mass="34704">MQSKHLVDPQLLPLLDVLVEQDFSIEMLPGLRRLFDEQMAAMPKAEVSGVLAHEFMVSAADGYSIRVLAYRPEQSPARLPGIVHIHGGGFVVGNPNMDDADNRALCRDLGCAIFSIDYRLAPEHAHPIPIEDCYAALLHIYEHADELGVLPNRIGVKGESAGGGLAAALALLARDRKQVPLAFQHLAYPMLDDCTCVAANPHPYTGEFVWTAKMNRFGWTSLLGHAPGTDEVSPYASPARADDLAGLPPCFMMTGTLDLFLEEDLEYARRLIRAGVPTELHVYPGAFHAFDFQRDADVTVQYRADSLAALRRFLEA</sequence>
<dbReference type="EMBL" id="JACHBG010000003">
    <property type="protein sequence ID" value="MBB6484745.1"/>
    <property type="molecule type" value="Genomic_DNA"/>
</dbReference>
<dbReference type="RefSeq" id="WP_184703576.1">
    <property type="nucleotide sequence ID" value="NZ_JACHBG010000003.1"/>
</dbReference>
<feature type="domain" description="Alpha/beta hydrolase fold-3" evidence="2">
    <location>
        <begin position="82"/>
        <end position="290"/>
    </location>
</feature>
<dbReference type="InterPro" id="IPR013094">
    <property type="entry name" value="AB_hydrolase_3"/>
</dbReference>
<dbReference type="InterPro" id="IPR029058">
    <property type="entry name" value="AB_hydrolase_fold"/>
</dbReference>
<name>A0A7X0IPL0_9HYPH</name>
<evidence type="ECO:0000259" key="2">
    <source>
        <dbReference type="Pfam" id="PF07859"/>
    </source>
</evidence>
<proteinExistence type="predicted"/>
<gene>
    <name evidence="3" type="ORF">GGD46_002023</name>
</gene>
<dbReference type="Pfam" id="PF07859">
    <property type="entry name" value="Abhydrolase_3"/>
    <property type="match status" value="1"/>
</dbReference>
<evidence type="ECO:0000313" key="3">
    <source>
        <dbReference type="EMBL" id="MBB6484745.1"/>
    </source>
</evidence>
<evidence type="ECO:0000313" key="4">
    <source>
        <dbReference type="Proteomes" id="UP000565576"/>
    </source>
</evidence>
<keyword evidence="1 3" id="KW-0378">Hydrolase</keyword>
<dbReference type="PANTHER" id="PTHR48081:SF8">
    <property type="entry name" value="ALPHA_BETA HYDROLASE FOLD-3 DOMAIN-CONTAINING PROTEIN-RELATED"/>
    <property type="match status" value="1"/>
</dbReference>
<accession>A0A7X0IPL0</accession>
<dbReference type="PANTHER" id="PTHR48081">
    <property type="entry name" value="AB HYDROLASE SUPERFAMILY PROTEIN C4A8.06C"/>
    <property type="match status" value="1"/>
</dbReference>
<dbReference type="Gene3D" id="3.40.50.1820">
    <property type="entry name" value="alpha/beta hydrolase"/>
    <property type="match status" value="1"/>
</dbReference>
<comment type="caution">
    <text evidence="3">The sequence shown here is derived from an EMBL/GenBank/DDBJ whole genome shotgun (WGS) entry which is preliminary data.</text>
</comment>
<reference evidence="3 4" key="1">
    <citation type="submission" date="2020-08" db="EMBL/GenBank/DDBJ databases">
        <title>Genomic Encyclopedia of Type Strains, Phase IV (KMG-V): Genome sequencing to study the core and pangenomes of soil and plant-associated prokaryotes.</title>
        <authorList>
            <person name="Whitman W."/>
        </authorList>
    </citation>
    <scope>NUCLEOTIDE SEQUENCE [LARGE SCALE GENOMIC DNA]</scope>
    <source>
        <strain evidence="3 4">SEMIA 4060</strain>
    </source>
</reference>
<protein>
    <submittedName>
        <fullName evidence="3">Triacylglycerol lipase</fullName>
        <ecNumber evidence="3">3.1.1.3</ecNumber>
    </submittedName>
</protein>
<evidence type="ECO:0000256" key="1">
    <source>
        <dbReference type="ARBA" id="ARBA00022801"/>
    </source>
</evidence>
<dbReference type="EC" id="3.1.1.3" evidence="3"/>
<organism evidence="3 4">
    <name type="scientific">Rhizobium lusitanum</name>
    <dbReference type="NCBI Taxonomy" id="293958"/>
    <lineage>
        <taxon>Bacteria</taxon>
        <taxon>Pseudomonadati</taxon>
        <taxon>Pseudomonadota</taxon>
        <taxon>Alphaproteobacteria</taxon>
        <taxon>Hyphomicrobiales</taxon>
        <taxon>Rhizobiaceae</taxon>
        <taxon>Rhizobium/Agrobacterium group</taxon>
        <taxon>Rhizobium</taxon>
    </lineage>
</organism>
<dbReference type="InterPro" id="IPR050300">
    <property type="entry name" value="GDXG_lipolytic_enzyme"/>
</dbReference>